<dbReference type="eggNOG" id="COG2002">
    <property type="taxonomic scope" value="Bacteria"/>
</dbReference>
<dbReference type="AlphaFoldDB" id="C7N5I8"/>
<proteinExistence type="predicted"/>
<dbReference type="EMBL" id="CP001684">
    <property type="protein sequence ID" value="ACV22173.1"/>
    <property type="molecule type" value="Genomic_DNA"/>
</dbReference>
<evidence type="ECO:0000259" key="2">
    <source>
        <dbReference type="PROSITE" id="PS51740"/>
    </source>
</evidence>
<dbReference type="NCBIfam" id="TIGR01439">
    <property type="entry name" value="lp_hng_hel_AbrB"/>
    <property type="match status" value="1"/>
</dbReference>
<name>C7N5I8_SLAHD</name>
<dbReference type="Gene3D" id="2.10.260.10">
    <property type="match status" value="1"/>
</dbReference>
<dbReference type="PROSITE" id="PS51740">
    <property type="entry name" value="SPOVT_ABRB"/>
    <property type="match status" value="1"/>
</dbReference>
<dbReference type="Proteomes" id="UP000002026">
    <property type="component" value="Chromosome"/>
</dbReference>
<dbReference type="SUPFAM" id="SSF89447">
    <property type="entry name" value="AbrB/MazE/MraZ-like"/>
    <property type="match status" value="1"/>
</dbReference>
<accession>C7N5I8</accession>
<dbReference type="PANTHER" id="PTHR34860:SF6">
    <property type="entry name" value="REPRESSOR-LIKE PROTEIN SSO7C3"/>
    <property type="match status" value="1"/>
</dbReference>
<dbReference type="GO" id="GO:0003677">
    <property type="term" value="F:DNA binding"/>
    <property type="evidence" value="ECO:0007669"/>
    <property type="project" value="UniProtKB-UniRule"/>
</dbReference>
<dbReference type="STRING" id="471855.Shel_11380"/>
<keyword evidence="4" id="KW-1185">Reference proteome</keyword>
<dbReference type="KEGG" id="shi:Shel_11380"/>
<dbReference type="Pfam" id="PF04014">
    <property type="entry name" value="MazE_antitoxin"/>
    <property type="match status" value="1"/>
</dbReference>
<sequence length="69" mass="7540">MEMPEGKGAWTATVGAKGQIVIPKEARDMFGIKPGDTLIILGDVERGLAIPPKEQFDGWIKAVFEGDRR</sequence>
<dbReference type="InterPro" id="IPR052975">
    <property type="entry name" value="Repressor-like_regulatory"/>
</dbReference>
<dbReference type="SMART" id="SM00966">
    <property type="entry name" value="SpoVT_AbrB"/>
    <property type="match status" value="1"/>
</dbReference>
<dbReference type="RefSeq" id="WP_012798276.1">
    <property type="nucleotide sequence ID" value="NC_013165.1"/>
</dbReference>
<evidence type="ECO:0000256" key="1">
    <source>
        <dbReference type="PROSITE-ProRule" id="PRU01076"/>
    </source>
</evidence>
<keyword evidence="1" id="KW-0238">DNA-binding</keyword>
<evidence type="ECO:0000313" key="3">
    <source>
        <dbReference type="EMBL" id="ACV22173.1"/>
    </source>
</evidence>
<dbReference type="InterPro" id="IPR007159">
    <property type="entry name" value="SpoVT-AbrB_dom"/>
</dbReference>
<protein>
    <submittedName>
        <fullName evidence="3">Transcriptional regulator, AbrB family</fullName>
    </submittedName>
</protein>
<dbReference type="HOGENOM" id="CLU_158484_4_3_11"/>
<evidence type="ECO:0000313" key="4">
    <source>
        <dbReference type="Proteomes" id="UP000002026"/>
    </source>
</evidence>
<organism evidence="3 4">
    <name type="scientific">Slackia heliotrinireducens (strain ATCC 29202 / DSM 20476 / NCTC 11029 / RHS 1)</name>
    <name type="common">Peptococcus heliotrinreducens</name>
    <dbReference type="NCBI Taxonomy" id="471855"/>
    <lineage>
        <taxon>Bacteria</taxon>
        <taxon>Bacillati</taxon>
        <taxon>Actinomycetota</taxon>
        <taxon>Coriobacteriia</taxon>
        <taxon>Eggerthellales</taxon>
        <taxon>Eggerthellaceae</taxon>
        <taxon>Slackia</taxon>
    </lineage>
</organism>
<reference evidence="3 4" key="1">
    <citation type="journal article" date="2009" name="Stand. Genomic Sci.">
        <title>Complete genome sequence of Slackia heliotrinireducens type strain (RHS 1).</title>
        <authorList>
            <person name="Pukall R."/>
            <person name="Lapidus A."/>
            <person name="Nolan M."/>
            <person name="Copeland A."/>
            <person name="Glavina Del Rio T."/>
            <person name="Lucas S."/>
            <person name="Chen F."/>
            <person name="Tice H."/>
            <person name="Cheng J.F."/>
            <person name="Chertkov O."/>
            <person name="Bruce D."/>
            <person name="Goodwin L."/>
            <person name="Kuske C."/>
            <person name="Brettin T."/>
            <person name="Detter J.C."/>
            <person name="Han C."/>
            <person name="Pitluck S."/>
            <person name="Pati A."/>
            <person name="Mavrommatis K."/>
            <person name="Ivanova N."/>
            <person name="Ovchinnikova G."/>
            <person name="Chen A."/>
            <person name="Palaniappan K."/>
            <person name="Schneider S."/>
            <person name="Rohde M."/>
            <person name="Chain P."/>
            <person name="D'haeseleer P."/>
            <person name="Goker M."/>
            <person name="Bristow J."/>
            <person name="Eisen J.A."/>
            <person name="Markowitz V."/>
            <person name="Kyrpides N.C."/>
            <person name="Klenk H.P."/>
            <person name="Hugenholtz P."/>
        </authorList>
    </citation>
    <scope>NUCLEOTIDE SEQUENCE [LARGE SCALE GENOMIC DNA]</scope>
    <source>
        <strain evidence="4">ATCC 29202 / DSM 20476 / NCTC 11029 / RHS 1</strain>
    </source>
</reference>
<dbReference type="PANTHER" id="PTHR34860">
    <property type="entry name" value="REPRESSOR-LIKE PROTEIN SSO7C3"/>
    <property type="match status" value="1"/>
</dbReference>
<dbReference type="InterPro" id="IPR037914">
    <property type="entry name" value="SpoVT-AbrB_sf"/>
</dbReference>
<gene>
    <name evidence="3" type="ordered locus">Shel_11380</name>
</gene>
<feature type="domain" description="SpoVT-AbrB" evidence="2">
    <location>
        <begin position="9"/>
        <end position="55"/>
    </location>
</feature>